<gene>
    <name evidence="3" type="ORF">MQE39_01530</name>
</gene>
<feature type="signal peptide" evidence="2">
    <location>
        <begin position="1"/>
        <end position="37"/>
    </location>
</feature>
<dbReference type="RefSeq" id="WP_320882847.1">
    <property type="nucleotide sequence ID" value="NZ_BAABZA010000001.1"/>
</dbReference>
<keyword evidence="2" id="KW-0732">Signal</keyword>
<dbReference type="AlphaFoldDB" id="A0AB35UI52"/>
<evidence type="ECO:0000313" key="3">
    <source>
        <dbReference type="EMBL" id="MDY5166808.1"/>
    </source>
</evidence>
<dbReference type="Gene3D" id="2.10.270.10">
    <property type="entry name" value="Cholin Binding"/>
    <property type="match status" value="1"/>
</dbReference>
<feature type="coiled-coil region" evidence="1">
    <location>
        <begin position="490"/>
        <end position="524"/>
    </location>
</feature>
<organism evidence="3 4">
    <name type="scientific">Dielma fastidiosa</name>
    <dbReference type="NCBI Taxonomy" id="1034346"/>
    <lineage>
        <taxon>Bacteria</taxon>
        <taxon>Bacillati</taxon>
        <taxon>Bacillota</taxon>
        <taxon>Erysipelotrichia</taxon>
        <taxon>Erysipelotrichales</taxon>
        <taxon>Erysipelotrichaceae</taxon>
        <taxon>Dielma</taxon>
    </lineage>
</organism>
<name>A0AB35UI52_9FIRM</name>
<feature type="chain" id="PRO_5044274391" description="Cell wall binding repeat protein" evidence="2">
    <location>
        <begin position="38"/>
        <end position="799"/>
    </location>
</feature>
<accession>A0AB35UI52</accession>
<dbReference type="SUPFAM" id="SSF69360">
    <property type="entry name" value="Cell wall binding repeat"/>
    <property type="match status" value="1"/>
</dbReference>
<keyword evidence="1" id="KW-0175">Coiled coil</keyword>
<dbReference type="EMBL" id="JALDAW010000004">
    <property type="protein sequence ID" value="MDY5166808.1"/>
    <property type="molecule type" value="Genomic_DNA"/>
</dbReference>
<evidence type="ECO:0000256" key="2">
    <source>
        <dbReference type="SAM" id="SignalP"/>
    </source>
</evidence>
<protein>
    <recommendedName>
        <fullName evidence="5">Cell wall binding repeat protein</fullName>
    </recommendedName>
</protein>
<evidence type="ECO:0008006" key="5">
    <source>
        <dbReference type="Google" id="ProtNLM"/>
    </source>
</evidence>
<proteinExistence type="predicted"/>
<reference evidence="3" key="1">
    <citation type="submission" date="2022-03" db="EMBL/GenBank/DDBJ databases">
        <title>First case of bacteraemia caused by Dielma fastidiosa in a patient hospitalised with diverticulitis.</title>
        <authorList>
            <person name="Forman-Ankjaer B."/>
            <person name="Hvid-Jensen F."/>
            <person name="Kobel C.M."/>
            <person name="Greve T."/>
        </authorList>
    </citation>
    <scope>NUCLEOTIDE SEQUENCE</scope>
    <source>
        <strain evidence="3">AUH_DF_2021</strain>
    </source>
</reference>
<evidence type="ECO:0000313" key="4">
    <source>
        <dbReference type="Proteomes" id="UP001276902"/>
    </source>
</evidence>
<evidence type="ECO:0000256" key="1">
    <source>
        <dbReference type="SAM" id="Coils"/>
    </source>
</evidence>
<dbReference type="Proteomes" id="UP001276902">
    <property type="component" value="Unassembled WGS sequence"/>
</dbReference>
<sequence>MNKYSSKAVKTAATVGMSLAMVLSAVPAVGNATVAQAATVCTTKKSYKANDVYASKTITGAKVLADVKTEAANAIKGLDLTKTVTVGATEVEYYLGYKLDATSTPTKASDGVDVSSATSKVTYGYYATTGDSITGYPVIDADDPLKGSEVTIAVRDNANIGADINTYVTSVLGSAWSSNAALTGNVEITDASGNKTKAGAVKAVYSIDGTDVEDTNPVGNGSLDSAKSVVVKIVVTTAFEDYSNCAEVGTGLGITDRYTAKNVYNEIVSAFDKASLTFENVKPGDEVEFTKTNTASLGKVTILSKGAIPQLDIDFKAVLKELARYLDNTTDEGKAVERMLDMDTAMNDMFKANGNLAAAEKYDEDTEFKTTSAYATAADLLEDFNDFETYLTNLDTAKYDRVTDAKSVLEDLVNSYVAENDGDLLDTYLTSLDKFYEKFVDQYGDAGITKANVDAAIKQIKNGTTFTDLKGKEVTIEKSDYTTFKENSGVEEYMTKFEDMYDEIEAVKEAVAKTNEAYKDLIKNDTSVKDFLTNKDSDRKLTSGKEFSSIKSNLTVDEYKILKAYKEEVLDVVLTLETKEVGNSYVNKSAKSIYATTAQLNTVLNNIGNGTDLDKGVFTKLDKEKGEFNWDKLVAHMEKVESSLEALTTGIEKLDSISMTVNDRAAIIAADDAVYFLTGDGEDNLTSAQARTVKNADRKVTELMEAYRMKFGSLNAELNGWVDKGAGNWAYYENGNAVTKWVASGSDWYYVKGGVMLRNSWIASDAQGTKWYYVDDAGKMVSNTTVNGYTFNSYGVWVK</sequence>
<comment type="caution">
    <text evidence="3">The sequence shown here is derived from an EMBL/GenBank/DDBJ whole genome shotgun (WGS) entry which is preliminary data.</text>
</comment>